<dbReference type="Proteomes" id="UP000001822">
    <property type="component" value="Chromosome"/>
</dbReference>
<accession>A0A6N4SPS7</accession>
<keyword evidence="2" id="KW-1185">Reference proteome</keyword>
<gene>
    <name evidence="1" type="ordered locus">CHU_1026</name>
</gene>
<name>A0A6N4SPS7_CYTH3</name>
<dbReference type="SUPFAM" id="SSF50998">
    <property type="entry name" value="Quinoprotein alcohol dehydrogenase-like"/>
    <property type="match status" value="1"/>
</dbReference>
<evidence type="ECO:0000313" key="2">
    <source>
        <dbReference type="Proteomes" id="UP000001822"/>
    </source>
</evidence>
<dbReference type="AlphaFoldDB" id="A0A6N4SPS7"/>
<proteinExistence type="predicted"/>
<reference evidence="1 2" key="1">
    <citation type="journal article" date="2007" name="Appl. Environ. Microbiol.">
        <title>Genome sequence of the cellulolytic gliding bacterium Cytophaga hutchinsonii.</title>
        <authorList>
            <person name="Xie G."/>
            <person name="Bruce D.C."/>
            <person name="Challacombe J.F."/>
            <person name="Chertkov O."/>
            <person name="Detter J.C."/>
            <person name="Gilna P."/>
            <person name="Han C.S."/>
            <person name="Lucas S."/>
            <person name="Misra M."/>
            <person name="Myers G.L."/>
            <person name="Richardson P."/>
            <person name="Tapia R."/>
            <person name="Thayer N."/>
            <person name="Thompson L.S."/>
            <person name="Brettin T.S."/>
            <person name="Henrissat B."/>
            <person name="Wilson D.B."/>
            <person name="McBride M.J."/>
        </authorList>
    </citation>
    <scope>NUCLEOTIDE SEQUENCE [LARGE SCALE GENOMIC DNA]</scope>
    <source>
        <strain evidence="2">ATCC 33406 / DSM 1761 / CIP 103989 / NBRC 15051 / NCIMB 9469 / D465</strain>
    </source>
</reference>
<dbReference type="PANTHER" id="PTHR42754:SF1">
    <property type="entry name" value="LIPOPROTEIN"/>
    <property type="match status" value="1"/>
</dbReference>
<evidence type="ECO:0000313" key="1">
    <source>
        <dbReference type="EMBL" id="ABG58303.1"/>
    </source>
</evidence>
<dbReference type="PANTHER" id="PTHR42754">
    <property type="entry name" value="ENDOGLUCANASE"/>
    <property type="match status" value="1"/>
</dbReference>
<dbReference type="InterPro" id="IPR011047">
    <property type="entry name" value="Quinoprotein_ADH-like_sf"/>
</dbReference>
<protein>
    <submittedName>
        <fullName evidence="1">Uncharacterized protein</fullName>
    </submittedName>
</protein>
<dbReference type="OrthoDB" id="1523346at2"/>
<organism evidence="1 2">
    <name type="scientific">Cytophaga hutchinsonii (strain ATCC 33406 / DSM 1761 / CIP 103989 / NBRC 15051 / NCIMB 9469 / D465)</name>
    <dbReference type="NCBI Taxonomy" id="269798"/>
    <lineage>
        <taxon>Bacteria</taxon>
        <taxon>Pseudomonadati</taxon>
        <taxon>Bacteroidota</taxon>
        <taxon>Cytophagia</taxon>
        <taxon>Cytophagales</taxon>
        <taxon>Cytophagaceae</taxon>
        <taxon>Cytophaga</taxon>
    </lineage>
</organism>
<dbReference type="KEGG" id="chu:CHU_1026"/>
<dbReference type="RefSeq" id="WP_011584418.1">
    <property type="nucleotide sequence ID" value="NC_008255.1"/>
</dbReference>
<dbReference type="EMBL" id="CP000383">
    <property type="protein sequence ID" value="ABG58303.1"/>
    <property type="molecule type" value="Genomic_DNA"/>
</dbReference>
<sequence length="410" mass="43229">MKNNKQAYIIFILILSTALFSNCRKEKIAPEQADSFIKYYGKSGNQKAGNVVATNDGGYILVGTTDAYGNGKQILVVKTDAYGNEQWNKIFGGAGDDEAYNIQVAADGGYVIAGSKAESAGTNTNAWIIKLSSDGTEIWTKEFGVTGENESAARIINTPTDGGYITVGTTTNFPAAKSAVYLLKMTATGDTIWSAKYGNGTSNDLFNYGTAIQQIDDMNYLTSAYTRDAGGSTSSFDMLVTTGRFEETGYGSASNIGKGTYQSQNIDIKDAQDIILAAAGDKYILGTTTTGDVYILHTAVNEDFIAYKSFETPDLDIVSGFLKTADGGFVIAGSTIKNGSTDILVIRTDSNLSPIWTKTFGGTGEDTGSSIIQLPDGSFAVSGTIAFGGNATGANAVMALIHIDSNGELK</sequence>